<gene>
    <name evidence="1" type="ORF">CYCCA115_LOCUS8973</name>
</gene>
<dbReference type="Proteomes" id="UP001295423">
    <property type="component" value="Unassembled WGS sequence"/>
</dbReference>
<keyword evidence="2" id="KW-1185">Reference proteome</keyword>
<proteinExistence type="predicted"/>
<dbReference type="AlphaFoldDB" id="A0AAD2FM45"/>
<evidence type="ECO:0000313" key="1">
    <source>
        <dbReference type="EMBL" id="CAJ1944609.1"/>
    </source>
</evidence>
<protein>
    <submittedName>
        <fullName evidence="1">Uncharacterized protein</fullName>
    </submittedName>
</protein>
<reference evidence="1" key="1">
    <citation type="submission" date="2023-08" db="EMBL/GenBank/DDBJ databases">
        <authorList>
            <person name="Audoor S."/>
            <person name="Bilcke G."/>
        </authorList>
    </citation>
    <scope>NUCLEOTIDE SEQUENCE</scope>
</reference>
<dbReference type="EMBL" id="CAKOGP040001224">
    <property type="protein sequence ID" value="CAJ1944609.1"/>
    <property type="molecule type" value="Genomic_DNA"/>
</dbReference>
<organism evidence="1 2">
    <name type="scientific">Cylindrotheca closterium</name>
    <dbReference type="NCBI Taxonomy" id="2856"/>
    <lineage>
        <taxon>Eukaryota</taxon>
        <taxon>Sar</taxon>
        <taxon>Stramenopiles</taxon>
        <taxon>Ochrophyta</taxon>
        <taxon>Bacillariophyta</taxon>
        <taxon>Bacillariophyceae</taxon>
        <taxon>Bacillariophycidae</taxon>
        <taxon>Bacillariales</taxon>
        <taxon>Bacillariaceae</taxon>
        <taxon>Cylindrotheca</taxon>
    </lineage>
</organism>
<name>A0AAD2FM45_9STRA</name>
<sequence length="180" mass="20186">MASWPPESLGADPEVILNECEIMEVLPEKGEGKQFIQVVEMATLLYLGEFVHARHLWRRWKDNNPSTLLAEWWKVGAGMMSNEPKAIWEGLAHIEATHPAPIKSYAQEVGIAFRKNILDSYSTVQPYLALLNFSSAEEAQQFLLQPIAARTWSNNSVQRKTSLTQVVAFLDSATSVDTKA</sequence>
<comment type="caution">
    <text evidence="1">The sequence shown here is derived from an EMBL/GenBank/DDBJ whole genome shotgun (WGS) entry which is preliminary data.</text>
</comment>
<accession>A0AAD2FM45</accession>
<evidence type="ECO:0000313" key="2">
    <source>
        <dbReference type="Proteomes" id="UP001295423"/>
    </source>
</evidence>